<dbReference type="Gene3D" id="3.40.50.720">
    <property type="entry name" value="NAD(P)-binding Rossmann-like Domain"/>
    <property type="match status" value="1"/>
</dbReference>
<accession>A0A7G9RZZ7</accession>
<evidence type="ECO:0000256" key="3">
    <source>
        <dbReference type="ARBA" id="ARBA00022958"/>
    </source>
</evidence>
<keyword evidence="2" id="KW-0813">Transport</keyword>
<dbReference type="Proteomes" id="UP000515928">
    <property type="component" value="Chromosome"/>
</dbReference>
<keyword evidence="2" id="KW-0633">Potassium transport</keyword>
<dbReference type="GO" id="GO:0005886">
    <property type="term" value="C:plasma membrane"/>
    <property type="evidence" value="ECO:0007669"/>
    <property type="project" value="InterPro"/>
</dbReference>
<evidence type="ECO:0000256" key="1">
    <source>
        <dbReference type="ARBA" id="ARBA00017378"/>
    </source>
</evidence>
<sequence length="215" mass="23807">MKVIIIGSGRMGSTLALELSKGKHDITVIDDHAEALNKLGRDFTGTKVVGVGFDKEVLEKAGIDRADAVVVCTSKDTTNALIGRIAKNIYRVPQVITRLYDPRKAEIYNMLGLRTISTTDWGIKRTIELLNFNQLDTIMSFADGDVNVVKIEVPELMVGRVVDDFSEPLSSTVICLTRRNKGMIPTKGTVLERGDIVHVSVLNEFMDQFRERVGL</sequence>
<dbReference type="SUPFAM" id="SSF116726">
    <property type="entry name" value="TrkA C-terminal domain-like"/>
    <property type="match status" value="1"/>
</dbReference>
<name>A0A7G9RZZ7_9FIRM</name>
<evidence type="ECO:0000259" key="6">
    <source>
        <dbReference type="PROSITE" id="PS51202"/>
    </source>
</evidence>
<keyword evidence="8" id="KW-1185">Reference proteome</keyword>
<dbReference type="Gene3D" id="3.30.70.1450">
    <property type="entry name" value="Regulator of K+ conductance, C-terminal domain"/>
    <property type="match status" value="1"/>
</dbReference>
<dbReference type="PRINTS" id="PR00335">
    <property type="entry name" value="KUPTAKETRKA"/>
</dbReference>
<evidence type="ECO:0000259" key="5">
    <source>
        <dbReference type="PROSITE" id="PS51201"/>
    </source>
</evidence>
<keyword evidence="4" id="KW-0520">NAD</keyword>
<dbReference type="EMBL" id="CP060715">
    <property type="protein sequence ID" value="QNN61172.1"/>
    <property type="molecule type" value="Genomic_DNA"/>
</dbReference>
<dbReference type="SUPFAM" id="SSF51735">
    <property type="entry name" value="NAD(P)-binding Rossmann-fold domains"/>
    <property type="match status" value="1"/>
</dbReference>
<dbReference type="InterPro" id="IPR003148">
    <property type="entry name" value="RCK_N"/>
</dbReference>
<dbReference type="InterPro" id="IPR036291">
    <property type="entry name" value="NAD(P)-bd_dom_sf"/>
</dbReference>
<dbReference type="InterPro" id="IPR036721">
    <property type="entry name" value="RCK_C_sf"/>
</dbReference>
<dbReference type="PROSITE" id="PS51201">
    <property type="entry name" value="RCK_N"/>
    <property type="match status" value="1"/>
</dbReference>
<reference evidence="7 8" key="1">
    <citation type="submission" date="2020-08" db="EMBL/GenBank/DDBJ databases">
        <title>Genome sequence of Erysipelothrix inopinata DSM 15511T.</title>
        <authorList>
            <person name="Hyun D.-W."/>
            <person name="Bae J.-W."/>
        </authorList>
    </citation>
    <scope>NUCLEOTIDE SEQUENCE [LARGE SCALE GENOMIC DNA]</scope>
    <source>
        <strain evidence="7 8">DSM 15511</strain>
    </source>
</reference>
<dbReference type="InterPro" id="IPR050721">
    <property type="entry name" value="Trk_Ktr_HKT_K-transport"/>
</dbReference>
<dbReference type="Pfam" id="PF02254">
    <property type="entry name" value="TrkA_N"/>
    <property type="match status" value="1"/>
</dbReference>
<evidence type="ECO:0000256" key="4">
    <source>
        <dbReference type="ARBA" id="ARBA00023027"/>
    </source>
</evidence>
<proteinExistence type="predicted"/>
<protein>
    <recommendedName>
        <fullName evidence="1">Trk system potassium uptake protein TrkA</fullName>
    </recommendedName>
</protein>
<dbReference type="KEGG" id="eio:H9L01_02055"/>
<gene>
    <name evidence="7" type="ORF">H9L01_02055</name>
</gene>
<evidence type="ECO:0000256" key="2">
    <source>
        <dbReference type="ARBA" id="ARBA00022538"/>
    </source>
</evidence>
<evidence type="ECO:0000313" key="7">
    <source>
        <dbReference type="EMBL" id="QNN61172.1"/>
    </source>
</evidence>
<dbReference type="AlphaFoldDB" id="A0A7G9RZZ7"/>
<dbReference type="RefSeq" id="WP_187534354.1">
    <property type="nucleotide sequence ID" value="NZ_CBCSHU010000001.1"/>
</dbReference>
<keyword evidence="2" id="KW-0406">Ion transport</keyword>
<dbReference type="PANTHER" id="PTHR43833">
    <property type="entry name" value="POTASSIUM CHANNEL PROTEIN 2-RELATED-RELATED"/>
    <property type="match status" value="1"/>
</dbReference>
<dbReference type="GO" id="GO:0015079">
    <property type="term" value="F:potassium ion transmembrane transporter activity"/>
    <property type="evidence" value="ECO:0007669"/>
    <property type="project" value="InterPro"/>
</dbReference>
<dbReference type="InterPro" id="IPR006037">
    <property type="entry name" value="RCK_C"/>
</dbReference>
<feature type="domain" description="RCK C-terminal" evidence="6">
    <location>
        <begin position="136"/>
        <end position="215"/>
    </location>
</feature>
<organism evidence="7 8">
    <name type="scientific">Erysipelothrix inopinata</name>
    <dbReference type="NCBI Taxonomy" id="225084"/>
    <lineage>
        <taxon>Bacteria</taxon>
        <taxon>Bacillati</taxon>
        <taxon>Bacillota</taxon>
        <taxon>Erysipelotrichia</taxon>
        <taxon>Erysipelotrichales</taxon>
        <taxon>Erysipelotrichaceae</taxon>
        <taxon>Erysipelothrix</taxon>
    </lineage>
</organism>
<keyword evidence="3" id="KW-0630">Potassium</keyword>
<dbReference type="InterPro" id="IPR006036">
    <property type="entry name" value="K_uptake_TrkA"/>
</dbReference>
<feature type="domain" description="RCK N-terminal" evidence="5">
    <location>
        <begin position="1"/>
        <end position="118"/>
    </location>
</feature>
<evidence type="ECO:0000313" key="8">
    <source>
        <dbReference type="Proteomes" id="UP000515928"/>
    </source>
</evidence>
<dbReference type="PROSITE" id="PS51202">
    <property type="entry name" value="RCK_C"/>
    <property type="match status" value="1"/>
</dbReference>